<keyword evidence="1" id="KW-0175">Coiled coil</keyword>
<evidence type="ECO:0000313" key="6">
    <source>
        <dbReference type="Proteomes" id="UP000051863"/>
    </source>
</evidence>
<protein>
    <recommendedName>
        <fullName evidence="4">FimV N-terminal domain-containing protein</fullName>
    </recommendedName>
</protein>
<dbReference type="InterPro" id="IPR057840">
    <property type="entry name" value="FimV_N"/>
</dbReference>
<dbReference type="NCBIfam" id="TIGR03505">
    <property type="entry name" value="FimV_core"/>
    <property type="match status" value="1"/>
</dbReference>
<feature type="region of interest" description="Disordered" evidence="2">
    <location>
        <begin position="164"/>
        <end position="204"/>
    </location>
</feature>
<dbReference type="PATRIC" id="fig|405446.3.peg.3467"/>
<dbReference type="InterPro" id="IPR020011">
    <property type="entry name" value="FimV_C"/>
</dbReference>
<dbReference type="Gene3D" id="1.20.58.2200">
    <property type="match status" value="1"/>
</dbReference>
<gene>
    <name evidence="5" type="ORF">ABB27_02940</name>
</gene>
<feature type="compositionally biased region" description="Low complexity" evidence="2">
    <location>
        <begin position="183"/>
        <end position="204"/>
    </location>
</feature>
<feature type="compositionally biased region" description="Low complexity" evidence="2">
    <location>
        <begin position="164"/>
        <end position="176"/>
    </location>
</feature>
<feature type="transmembrane region" description="Helical" evidence="3">
    <location>
        <begin position="424"/>
        <end position="443"/>
    </location>
</feature>
<keyword evidence="3" id="KW-0812">Transmembrane</keyword>
<dbReference type="Pfam" id="PF25800">
    <property type="entry name" value="FimV_N"/>
    <property type="match status" value="1"/>
</dbReference>
<feature type="coiled-coil region" evidence="1">
    <location>
        <begin position="360"/>
        <end position="397"/>
    </location>
</feature>
<keyword evidence="6" id="KW-1185">Reference proteome</keyword>
<comment type="caution">
    <text evidence="5">The sequence shown here is derived from an EMBL/GenBank/DDBJ whole genome shotgun (WGS) entry which is preliminary data.</text>
</comment>
<dbReference type="InterPro" id="IPR038440">
    <property type="entry name" value="FimV_C_sf"/>
</dbReference>
<reference evidence="5 6" key="1">
    <citation type="submission" date="2015-05" db="EMBL/GenBank/DDBJ databases">
        <title>Genome sequencing and analysis of members of genus Stenotrophomonas.</title>
        <authorList>
            <person name="Patil P.P."/>
            <person name="Midha S."/>
            <person name="Patil P.B."/>
        </authorList>
    </citation>
    <scope>NUCLEOTIDE SEQUENCE [LARGE SCALE GENOMIC DNA]</scope>
    <source>
        <strain evidence="5 6">DSM 18941</strain>
    </source>
</reference>
<keyword evidence="3" id="KW-0472">Membrane</keyword>
<evidence type="ECO:0000256" key="2">
    <source>
        <dbReference type="SAM" id="MobiDB-lite"/>
    </source>
</evidence>
<dbReference type="NCBIfam" id="TIGR03504">
    <property type="entry name" value="FimV_Cterm"/>
    <property type="match status" value="1"/>
</dbReference>
<accession>A0A0R0CPN3</accession>
<organism evidence="5 6">
    <name type="scientific">Stenotrophomonas terrae</name>
    <dbReference type="NCBI Taxonomy" id="405446"/>
    <lineage>
        <taxon>Bacteria</taxon>
        <taxon>Pseudomonadati</taxon>
        <taxon>Pseudomonadota</taxon>
        <taxon>Gammaproteobacteria</taxon>
        <taxon>Lysobacterales</taxon>
        <taxon>Lysobacteraceae</taxon>
        <taxon>Stenotrophomonas</taxon>
    </lineage>
</organism>
<sequence>MNLWGRGAMRSIQGVLVLGLALFSSAAMALGLGNIRVLSKPGQPLLAEIPVITSDPGELDNAKAGLASAATFERVGLAAPTGLVGELQFQFAQDRDGRAVIRVTSAQPVQVASVGFLIEVDWGQGRLVREYSALVAAPEAATVVAEPMIEAPAAAQSNLIVREPQQQPEQLPEQLPEAPPAAVPRAAPAAAQPAPVASAPRSAPVMQADGQLAPVQRGQSLSQIARELSRDSGASLNQTMVALMRANPDAFIRGNINLLKQGAVLRTPAQEELARVDAAEARAIVRDQTAQWRQARAPIPQPAVADAAAAAPAAAARPAAIEAGASGARLEIAPAVAGAQQTAGMTTGLDAGGEGDMLANEQLQQAKEELATRDAELQELRDRVGELEKLQKQQQTLIAMKDSDLAAAQQRLGEAAKRDGAGSFGWVWLGLALVLLGALGWWLSRRRKPLPPAPRSDSVAENLAATMPVMGAPAVQAPWETEAAEEVAELVEPHALAEDMAPEPPPQAYEEPMPAWLKASPPPRVEPVVPVVAPKVEHKPVLLFEASRQNTVVPEPTVARPEPAAAEEASWLAGDMAAVTPLNPAPAGRERLELAIAYLDLGDAETARTLLNEVAASADPLARNEALELLGRMA</sequence>
<evidence type="ECO:0000313" key="5">
    <source>
        <dbReference type="EMBL" id="KRG71839.1"/>
    </source>
</evidence>
<name>A0A0R0CPN3_9GAMM</name>
<feature type="domain" description="FimV N-terminal" evidence="4">
    <location>
        <begin position="30"/>
        <end position="138"/>
    </location>
</feature>
<proteinExistence type="predicted"/>
<dbReference type="AlphaFoldDB" id="A0A0R0CPN3"/>
<evidence type="ECO:0000256" key="3">
    <source>
        <dbReference type="SAM" id="Phobius"/>
    </source>
</evidence>
<keyword evidence="3" id="KW-1133">Transmembrane helix</keyword>
<evidence type="ECO:0000256" key="1">
    <source>
        <dbReference type="SAM" id="Coils"/>
    </source>
</evidence>
<dbReference type="InterPro" id="IPR020012">
    <property type="entry name" value="LysM_FimV"/>
</dbReference>
<dbReference type="Proteomes" id="UP000051863">
    <property type="component" value="Unassembled WGS sequence"/>
</dbReference>
<dbReference type="EMBL" id="LDJJ01000007">
    <property type="protein sequence ID" value="KRG71839.1"/>
    <property type="molecule type" value="Genomic_DNA"/>
</dbReference>
<evidence type="ECO:0000259" key="4">
    <source>
        <dbReference type="Pfam" id="PF25800"/>
    </source>
</evidence>